<feature type="compositionally biased region" description="Basic and acidic residues" evidence="1">
    <location>
        <begin position="18"/>
        <end position="32"/>
    </location>
</feature>
<dbReference type="EMBL" id="JARKHS020010214">
    <property type="protein sequence ID" value="KAK8779061.1"/>
    <property type="molecule type" value="Genomic_DNA"/>
</dbReference>
<dbReference type="Proteomes" id="UP001321473">
    <property type="component" value="Unassembled WGS sequence"/>
</dbReference>
<name>A0AAQ4EWI6_AMBAM</name>
<evidence type="ECO:0000313" key="3">
    <source>
        <dbReference type="Proteomes" id="UP001321473"/>
    </source>
</evidence>
<evidence type="ECO:0000313" key="2">
    <source>
        <dbReference type="EMBL" id="KAK8779061.1"/>
    </source>
</evidence>
<reference evidence="2 3" key="1">
    <citation type="journal article" date="2023" name="Arcadia Sci">
        <title>De novo assembly of a long-read Amblyomma americanum tick genome.</title>
        <authorList>
            <person name="Chou S."/>
            <person name="Poskanzer K.E."/>
            <person name="Rollins M."/>
            <person name="Thuy-Boun P.S."/>
        </authorList>
    </citation>
    <scope>NUCLEOTIDE SEQUENCE [LARGE SCALE GENOMIC DNA]</scope>
    <source>
        <strain evidence="2">F_SG_1</strain>
        <tissue evidence="2">Salivary glands</tissue>
    </source>
</reference>
<protein>
    <submittedName>
        <fullName evidence="2">Uncharacterized protein</fullName>
    </submittedName>
</protein>
<sequence length="73" mass="7823">MHAQPDAGGENSATPTPCDDHGIDGRRPERRDGVVCSAVHSLSPPTQVVTSFCRRLRSADVLTQPATDPNELQ</sequence>
<dbReference type="AlphaFoldDB" id="A0AAQ4EWI6"/>
<comment type="caution">
    <text evidence="2">The sequence shown here is derived from an EMBL/GenBank/DDBJ whole genome shotgun (WGS) entry which is preliminary data.</text>
</comment>
<accession>A0AAQ4EWI6</accession>
<gene>
    <name evidence="2" type="ORF">V5799_019604</name>
</gene>
<proteinExistence type="predicted"/>
<organism evidence="2 3">
    <name type="scientific">Amblyomma americanum</name>
    <name type="common">Lone star tick</name>
    <dbReference type="NCBI Taxonomy" id="6943"/>
    <lineage>
        <taxon>Eukaryota</taxon>
        <taxon>Metazoa</taxon>
        <taxon>Ecdysozoa</taxon>
        <taxon>Arthropoda</taxon>
        <taxon>Chelicerata</taxon>
        <taxon>Arachnida</taxon>
        <taxon>Acari</taxon>
        <taxon>Parasitiformes</taxon>
        <taxon>Ixodida</taxon>
        <taxon>Ixodoidea</taxon>
        <taxon>Ixodidae</taxon>
        <taxon>Amblyomminae</taxon>
        <taxon>Amblyomma</taxon>
    </lineage>
</organism>
<evidence type="ECO:0000256" key="1">
    <source>
        <dbReference type="SAM" id="MobiDB-lite"/>
    </source>
</evidence>
<feature type="region of interest" description="Disordered" evidence="1">
    <location>
        <begin position="1"/>
        <end position="32"/>
    </location>
</feature>
<keyword evidence="3" id="KW-1185">Reference proteome</keyword>